<sequence>MTLIEGIGDEVIQVFVALIFIVIATLAWYTTNISNEGTLRTVFLLERRRSRRTETNTTVSASVVEESPPEGPDINQSVSLTEDDPSVDSSGDIVSSSLLNLEGESRIVEAMDAPDMTNEVGRSRLSFDTSRDSADNLTSDNQPTHEPTEEGDEGERINVKLKYLNEEIKQVEGRLLETLGSFKRRNFQFELSNDKLIKLIFNGRVLESDSTTLQRCGFFDNCVVHCLVQRRNQRPLQPLSRISDRTIYFTAHTDRTIRINQAHEWHLENYLFGILCCFLGAAWYLRYVYAHLYTVTATIGLILMTGIFTIIMYGMHFPDNSDFNQQRSNNVESPQ</sequence>
<evidence type="ECO:0000313" key="4">
    <source>
        <dbReference type="EMBL" id="KAK9882238.1"/>
    </source>
</evidence>
<protein>
    <recommendedName>
        <fullName evidence="3">Ubiquitin-like domain-containing protein</fullName>
    </recommendedName>
</protein>
<keyword evidence="5" id="KW-1185">Reference proteome</keyword>
<evidence type="ECO:0000313" key="5">
    <source>
        <dbReference type="Proteomes" id="UP001431783"/>
    </source>
</evidence>
<evidence type="ECO:0000256" key="2">
    <source>
        <dbReference type="SAM" id="Phobius"/>
    </source>
</evidence>
<dbReference type="PANTHER" id="PTHR14557:SF5">
    <property type="entry name" value="UBIQUITIN-LIKE DOMAIN-CONTAINING PROTEIN"/>
    <property type="match status" value="1"/>
</dbReference>
<dbReference type="InterPro" id="IPR040352">
    <property type="entry name" value="TMUB1/2"/>
</dbReference>
<dbReference type="CDD" id="cd17057">
    <property type="entry name" value="Ubl_TMUB1_like"/>
    <property type="match status" value="1"/>
</dbReference>
<dbReference type="InterPro" id="IPR029071">
    <property type="entry name" value="Ubiquitin-like_domsf"/>
</dbReference>
<dbReference type="Gene3D" id="3.10.20.90">
    <property type="entry name" value="Phosphatidylinositol 3-kinase Catalytic Subunit, Chain A, domain 1"/>
    <property type="match status" value="1"/>
</dbReference>
<feature type="transmembrane region" description="Helical" evidence="2">
    <location>
        <begin position="291"/>
        <end position="313"/>
    </location>
</feature>
<keyword evidence="2" id="KW-0472">Membrane</keyword>
<accession>A0AAW1UM09</accession>
<feature type="region of interest" description="Disordered" evidence="1">
    <location>
        <begin position="126"/>
        <end position="155"/>
    </location>
</feature>
<evidence type="ECO:0000256" key="1">
    <source>
        <dbReference type="SAM" id="MobiDB-lite"/>
    </source>
</evidence>
<dbReference type="Pfam" id="PF00240">
    <property type="entry name" value="ubiquitin"/>
    <property type="match status" value="1"/>
</dbReference>
<proteinExistence type="predicted"/>
<comment type="caution">
    <text evidence="4">The sequence shown here is derived from an EMBL/GenBank/DDBJ whole genome shotgun (WGS) entry which is preliminary data.</text>
</comment>
<keyword evidence="2" id="KW-1133">Transmembrane helix</keyword>
<dbReference type="PROSITE" id="PS50053">
    <property type="entry name" value="UBIQUITIN_2"/>
    <property type="match status" value="1"/>
</dbReference>
<feature type="transmembrane region" description="Helical" evidence="2">
    <location>
        <begin position="267"/>
        <end position="285"/>
    </location>
</feature>
<feature type="region of interest" description="Disordered" evidence="1">
    <location>
        <begin position="54"/>
        <end position="92"/>
    </location>
</feature>
<feature type="compositionally biased region" description="Polar residues" evidence="1">
    <location>
        <begin position="135"/>
        <end position="145"/>
    </location>
</feature>
<dbReference type="GO" id="GO:0036503">
    <property type="term" value="P:ERAD pathway"/>
    <property type="evidence" value="ECO:0007669"/>
    <property type="project" value="InterPro"/>
</dbReference>
<dbReference type="SUPFAM" id="SSF54236">
    <property type="entry name" value="Ubiquitin-like"/>
    <property type="match status" value="1"/>
</dbReference>
<dbReference type="InterPro" id="IPR000626">
    <property type="entry name" value="Ubiquitin-like_dom"/>
</dbReference>
<dbReference type="AlphaFoldDB" id="A0AAW1UM09"/>
<dbReference type="PANTHER" id="PTHR14557">
    <property type="entry name" value="PROTEIN C7ORF21"/>
    <property type="match status" value="1"/>
</dbReference>
<name>A0AAW1UM09_9CUCU</name>
<feature type="domain" description="Ubiquitin-like" evidence="3">
    <location>
        <begin position="157"/>
        <end position="233"/>
    </location>
</feature>
<reference evidence="4 5" key="1">
    <citation type="submission" date="2023-03" db="EMBL/GenBank/DDBJ databases">
        <title>Genome insight into feeding habits of ladybird beetles.</title>
        <authorList>
            <person name="Li H.-S."/>
            <person name="Huang Y.-H."/>
            <person name="Pang H."/>
        </authorList>
    </citation>
    <scope>NUCLEOTIDE SEQUENCE [LARGE SCALE GENOMIC DNA]</scope>
    <source>
        <strain evidence="4">SYSU_2023b</strain>
        <tissue evidence="4">Whole body</tissue>
    </source>
</reference>
<dbReference type="Proteomes" id="UP001431783">
    <property type="component" value="Unassembled WGS sequence"/>
</dbReference>
<keyword evidence="2" id="KW-0812">Transmembrane</keyword>
<feature type="transmembrane region" description="Helical" evidence="2">
    <location>
        <begin position="12"/>
        <end position="30"/>
    </location>
</feature>
<organism evidence="4 5">
    <name type="scientific">Henosepilachna vigintioctopunctata</name>
    <dbReference type="NCBI Taxonomy" id="420089"/>
    <lineage>
        <taxon>Eukaryota</taxon>
        <taxon>Metazoa</taxon>
        <taxon>Ecdysozoa</taxon>
        <taxon>Arthropoda</taxon>
        <taxon>Hexapoda</taxon>
        <taxon>Insecta</taxon>
        <taxon>Pterygota</taxon>
        <taxon>Neoptera</taxon>
        <taxon>Endopterygota</taxon>
        <taxon>Coleoptera</taxon>
        <taxon>Polyphaga</taxon>
        <taxon>Cucujiformia</taxon>
        <taxon>Coccinelloidea</taxon>
        <taxon>Coccinellidae</taxon>
        <taxon>Epilachninae</taxon>
        <taxon>Epilachnini</taxon>
        <taxon>Henosepilachna</taxon>
    </lineage>
</organism>
<dbReference type="EMBL" id="JARQZJ010000073">
    <property type="protein sequence ID" value="KAK9882238.1"/>
    <property type="molecule type" value="Genomic_DNA"/>
</dbReference>
<gene>
    <name evidence="4" type="ORF">WA026_019752</name>
</gene>
<evidence type="ECO:0000259" key="3">
    <source>
        <dbReference type="PROSITE" id="PS50053"/>
    </source>
</evidence>